<dbReference type="InterPro" id="IPR001810">
    <property type="entry name" value="F-box_dom"/>
</dbReference>
<proteinExistence type="predicted"/>
<evidence type="ECO:0000259" key="1">
    <source>
        <dbReference type="Pfam" id="PF00646"/>
    </source>
</evidence>
<dbReference type="EMBL" id="KK915662">
    <property type="protein sequence ID" value="KDP21336.1"/>
    <property type="molecule type" value="Genomic_DNA"/>
</dbReference>
<evidence type="ECO:0000313" key="2">
    <source>
        <dbReference type="EMBL" id="KDP21336.1"/>
    </source>
</evidence>
<dbReference type="PANTHER" id="PTHR47850:SF1">
    <property type="entry name" value="F-BOX_KELCH-REPEAT PROTEIN OR23"/>
    <property type="match status" value="1"/>
</dbReference>
<gene>
    <name evidence="2" type="ORF">JCGZ_21807</name>
</gene>
<name>A0A067JBX3_JATCU</name>
<dbReference type="InterPro" id="IPR006652">
    <property type="entry name" value="Kelch_1"/>
</dbReference>
<dbReference type="SUPFAM" id="SSF81383">
    <property type="entry name" value="F-box domain"/>
    <property type="match status" value="1"/>
</dbReference>
<accession>A0A067JBX3</accession>
<feature type="domain" description="F-box" evidence="1">
    <location>
        <begin position="28"/>
        <end position="65"/>
    </location>
</feature>
<dbReference type="OrthoDB" id="45365at2759"/>
<dbReference type="InterPro" id="IPR036047">
    <property type="entry name" value="F-box-like_dom_sf"/>
</dbReference>
<protein>
    <recommendedName>
        <fullName evidence="1">F-box domain-containing protein</fullName>
    </recommendedName>
</protein>
<reference evidence="2 3" key="1">
    <citation type="journal article" date="2014" name="PLoS ONE">
        <title>Global Analysis of Gene Expression Profiles in Physic Nut (Jatropha curcas L.) Seedlings Exposed to Salt Stress.</title>
        <authorList>
            <person name="Zhang L."/>
            <person name="Zhang C."/>
            <person name="Wu P."/>
            <person name="Chen Y."/>
            <person name="Li M."/>
            <person name="Jiang H."/>
            <person name="Wu G."/>
        </authorList>
    </citation>
    <scope>NUCLEOTIDE SEQUENCE [LARGE SCALE GENOMIC DNA]</scope>
    <source>
        <strain evidence="3">cv. GZQX0401</strain>
        <tissue evidence="2">Young leaves</tissue>
    </source>
</reference>
<dbReference type="SMART" id="SM00612">
    <property type="entry name" value="Kelch"/>
    <property type="match status" value="2"/>
</dbReference>
<dbReference type="AlphaFoldDB" id="A0A067JBX3"/>
<dbReference type="InterPro" id="IPR015915">
    <property type="entry name" value="Kelch-typ_b-propeller"/>
</dbReference>
<evidence type="ECO:0000313" key="3">
    <source>
        <dbReference type="Proteomes" id="UP000027138"/>
    </source>
</evidence>
<keyword evidence="3" id="KW-1185">Reference proteome</keyword>
<dbReference type="Gene3D" id="2.120.10.80">
    <property type="entry name" value="Kelch-type beta propeller"/>
    <property type="match status" value="1"/>
</dbReference>
<sequence>MTPFTSSSSSSTASPLLLEIDESLTLIPGLPNDIAAQILSMVPYSHHSRVKPTSKSWYAFLSSKTLISLRYHLCHLSHLLCIFPQDPSIRSPYLFDPHNLAWRPLPLMPCNPHVYGLCNFTCISLGPNLYVLGGSLFDTRSFPMDRPSPSSFTFRFNFVNSSWDQLSPMLSARGSFASAAIPNLGQIIVAGGGSRHTLFGAAGSRMSSVEKYDIGRDEWVAMDGLPSYRAGCVGFLVGSGEEREFWVMGGYGESRTISGVFPVDEYYKDAVVMDVKKNGGGKWREVGNMWREGERARLGKIVVVEDCDMDRPGVFMLDDNDIFRYDMISNSWQKESRVPRKAPCNSSSGFAVLDGELLVMTIMKGGDSTETRRSRPQKRTGTLLIQIYHPRKQTWRSLVTKPPFNCDLDFNTAVMCTIRL</sequence>
<dbReference type="PANTHER" id="PTHR47850">
    <property type="entry name" value="F-BOX/KELCH-REPEAT PROTEIN OR23"/>
    <property type="match status" value="1"/>
</dbReference>
<dbReference type="SUPFAM" id="SSF117281">
    <property type="entry name" value="Kelch motif"/>
    <property type="match status" value="1"/>
</dbReference>
<dbReference type="Pfam" id="PF00646">
    <property type="entry name" value="F-box"/>
    <property type="match status" value="1"/>
</dbReference>
<organism evidence="2 3">
    <name type="scientific">Jatropha curcas</name>
    <name type="common">Barbados nut</name>
    <dbReference type="NCBI Taxonomy" id="180498"/>
    <lineage>
        <taxon>Eukaryota</taxon>
        <taxon>Viridiplantae</taxon>
        <taxon>Streptophyta</taxon>
        <taxon>Embryophyta</taxon>
        <taxon>Tracheophyta</taxon>
        <taxon>Spermatophyta</taxon>
        <taxon>Magnoliopsida</taxon>
        <taxon>eudicotyledons</taxon>
        <taxon>Gunneridae</taxon>
        <taxon>Pentapetalae</taxon>
        <taxon>rosids</taxon>
        <taxon>fabids</taxon>
        <taxon>Malpighiales</taxon>
        <taxon>Euphorbiaceae</taxon>
        <taxon>Crotonoideae</taxon>
        <taxon>Jatropheae</taxon>
        <taxon>Jatropha</taxon>
    </lineage>
</organism>
<dbReference type="Proteomes" id="UP000027138">
    <property type="component" value="Unassembled WGS sequence"/>
</dbReference>